<keyword evidence="7" id="KW-1185">Reference proteome</keyword>
<dbReference type="PROSITE" id="PS50089">
    <property type="entry name" value="ZF_RING_2"/>
    <property type="match status" value="1"/>
</dbReference>
<dbReference type="GO" id="GO:0043027">
    <property type="term" value="F:cysteine-type endopeptidase inhibitor activity involved in apoptotic process"/>
    <property type="evidence" value="ECO:0007669"/>
    <property type="project" value="TreeGrafter"/>
</dbReference>
<dbReference type="InterPro" id="IPR001841">
    <property type="entry name" value="Znf_RING"/>
</dbReference>
<dbReference type="InterPro" id="IPR050784">
    <property type="entry name" value="IAP"/>
</dbReference>
<dbReference type="PROSITE" id="PS50143">
    <property type="entry name" value="BIR_REPEAT_2"/>
    <property type="match status" value="1"/>
</dbReference>
<dbReference type="InterPro" id="IPR001370">
    <property type="entry name" value="BIR_rpt"/>
</dbReference>
<evidence type="ECO:0000256" key="3">
    <source>
        <dbReference type="ARBA" id="ARBA00022833"/>
    </source>
</evidence>
<dbReference type="SUPFAM" id="SSF57924">
    <property type="entry name" value="Inhibitor of apoptosis (IAP) repeat"/>
    <property type="match status" value="1"/>
</dbReference>
<dbReference type="Proteomes" id="UP001165740">
    <property type="component" value="Chromosome 4"/>
</dbReference>
<accession>A0A9W3A9E1</accession>
<evidence type="ECO:0000313" key="8">
    <source>
        <dbReference type="RefSeq" id="XP_055883791.1"/>
    </source>
</evidence>
<dbReference type="GeneID" id="106058781"/>
<dbReference type="Pfam" id="PF13920">
    <property type="entry name" value="zf-C3HC4_3"/>
    <property type="match status" value="1"/>
</dbReference>
<evidence type="ECO:0000256" key="5">
    <source>
        <dbReference type="SAM" id="MobiDB-lite"/>
    </source>
</evidence>
<proteinExistence type="inferred from homology"/>
<comment type="similarity">
    <text evidence="1">Belongs to the IAP family.</text>
</comment>
<organism evidence="7 8">
    <name type="scientific">Biomphalaria glabrata</name>
    <name type="common">Bloodfluke planorb</name>
    <name type="synonym">Freshwater snail</name>
    <dbReference type="NCBI Taxonomy" id="6526"/>
    <lineage>
        <taxon>Eukaryota</taxon>
        <taxon>Metazoa</taxon>
        <taxon>Spiralia</taxon>
        <taxon>Lophotrochozoa</taxon>
        <taxon>Mollusca</taxon>
        <taxon>Gastropoda</taxon>
        <taxon>Heterobranchia</taxon>
        <taxon>Euthyneura</taxon>
        <taxon>Panpulmonata</taxon>
        <taxon>Hygrophila</taxon>
        <taxon>Lymnaeoidea</taxon>
        <taxon>Planorbidae</taxon>
        <taxon>Biomphalaria</taxon>
    </lineage>
</organism>
<dbReference type="PANTHER" id="PTHR10044">
    <property type="entry name" value="INHIBITOR OF APOPTOSIS"/>
    <property type="match status" value="1"/>
</dbReference>
<feature type="region of interest" description="Disordered" evidence="5">
    <location>
        <begin position="50"/>
        <end position="72"/>
    </location>
</feature>
<dbReference type="OrthoDB" id="1711136at2759"/>
<dbReference type="GO" id="GO:0051726">
    <property type="term" value="P:regulation of cell cycle"/>
    <property type="evidence" value="ECO:0007669"/>
    <property type="project" value="TreeGrafter"/>
</dbReference>
<dbReference type="GO" id="GO:0005634">
    <property type="term" value="C:nucleus"/>
    <property type="evidence" value="ECO:0007669"/>
    <property type="project" value="TreeGrafter"/>
</dbReference>
<evidence type="ECO:0000313" key="11">
    <source>
        <dbReference type="RefSeq" id="XP_055883795.1"/>
    </source>
</evidence>
<dbReference type="RefSeq" id="XP_055883791.1">
    <property type="nucleotide sequence ID" value="XM_056027816.1"/>
</dbReference>
<protein>
    <submittedName>
        <fullName evidence="8 9">Uncharacterized protein LOC106058781</fullName>
    </submittedName>
</protein>
<dbReference type="Pfam" id="PF00653">
    <property type="entry name" value="BIR"/>
    <property type="match status" value="1"/>
</dbReference>
<dbReference type="PANTHER" id="PTHR10044:SF139">
    <property type="entry name" value="DEATH-ASSOCIATED INHIBITOR OF APOPTOSIS 2"/>
    <property type="match status" value="1"/>
</dbReference>
<dbReference type="SMART" id="SM00238">
    <property type="entry name" value="BIR"/>
    <property type="match status" value="1"/>
</dbReference>
<evidence type="ECO:0000259" key="6">
    <source>
        <dbReference type="PROSITE" id="PS50089"/>
    </source>
</evidence>
<dbReference type="Gene3D" id="3.30.40.10">
    <property type="entry name" value="Zinc/RING finger domain, C3HC4 (zinc finger)"/>
    <property type="match status" value="1"/>
</dbReference>
<feature type="domain" description="RING-type" evidence="6">
    <location>
        <begin position="376"/>
        <end position="411"/>
    </location>
</feature>
<dbReference type="AlphaFoldDB" id="A0A9W3A9E1"/>
<dbReference type="GO" id="GO:0031398">
    <property type="term" value="P:positive regulation of protein ubiquitination"/>
    <property type="evidence" value="ECO:0007669"/>
    <property type="project" value="TreeGrafter"/>
</dbReference>
<gene>
    <name evidence="8 9 10 11" type="primary">LOC106058781</name>
</gene>
<keyword evidence="2 4" id="KW-0479">Metal-binding</keyword>
<dbReference type="GO" id="GO:0043066">
    <property type="term" value="P:negative regulation of apoptotic process"/>
    <property type="evidence" value="ECO:0007669"/>
    <property type="project" value="TreeGrafter"/>
</dbReference>
<dbReference type="GO" id="GO:0061630">
    <property type="term" value="F:ubiquitin protein ligase activity"/>
    <property type="evidence" value="ECO:0007669"/>
    <property type="project" value="TreeGrafter"/>
</dbReference>
<evidence type="ECO:0000313" key="7">
    <source>
        <dbReference type="Proteomes" id="UP001165740"/>
    </source>
</evidence>
<keyword evidence="3" id="KW-0862">Zinc</keyword>
<reference evidence="8 9" key="1">
    <citation type="submission" date="2025-04" db="UniProtKB">
        <authorList>
            <consortium name="RefSeq"/>
        </authorList>
    </citation>
    <scope>IDENTIFICATION</scope>
</reference>
<dbReference type="RefSeq" id="XP_055883793.1">
    <property type="nucleotide sequence ID" value="XM_056027818.1"/>
</dbReference>
<evidence type="ECO:0000256" key="4">
    <source>
        <dbReference type="PROSITE-ProRule" id="PRU00175"/>
    </source>
</evidence>
<evidence type="ECO:0000313" key="10">
    <source>
        <dbReference type="RefSeq" id="XP_055883794.1"/>
    </source>
</evidence>
<dbReference type="RefSeq" id="XP_055883795.1">
    <property type="nucleotide sequence ID" value="XM_056027820.1"/>
</dbReference>
<dbReference type="CDD" id="cd00022">
    <property type="entry name" value="BIR"/>
    <property type="match status" value="1"/>
</dbReference>
<evidence type="ECO:0000313" key="9">
    <source>
        <dbReference type="RefSeq" id="XP_055883793.1"/>
    </source>
</evidence>
<dbReference type="RefSeq" id="XP_055883794.1">
    <property type="nucleotide sequence ID" value="XM_056027819.1"/>
</dbReference>
<dbReference type="InterPro" id="IPR013083">
    <property type="entry name" value="Znf_RING/FYVE/PHD"/>
</dbReference>
<sequence>MEKKQKDRKKKLIQSFIKLVSNPNCLRAMFFVYRAATSWRKLPGSYQMRKTFKSSSSRTSEDSEKTTNQQRNNLLQENLKFSTRSEFLRTSQLLFGFLRVQEPANKKRMVCYQDKSFVQPEGYGLSLEDLNTLPSQHLSGVPVDLLTVVRYQQAIDGSSVDPQVYSETVQPELHSSHSGTHTVVDNLPEVETSQLSSANLTNQSVGGSSLGIGHRRVVLQPETDTYAMGNENNITPPSADINRSLGAIQCRVLCSFKYSLYQRRLNTFRGMEETFPAADYLARAGFYYAGIGDAVICFCCGGGLRSIARDSDFCYLHAKYYPGCAYINLLLGASLMEFIQRNQAMDESSFNPSSIGAPIYNHVEEDVNLIALRLRCRNCQTRRTSLLFLPCGHLRFCLQCGIRVLICYVCKSRVSHFVSVLSSR</sequence>
<dbReference type="GO" id="GO:0008270">
    <property type="term" value="F:zinc ion binding"/>
    <property type="evidence" value="ECO:0007669"/>
    <property type="project" value="UniProtKB-KW"/>
</dbReference>
<keyword evidence="2 4" id="KW-0863">Zinc-finger</keyword>
<dbReference type="Gene3D" id="1.10.1170.10">
    <property type="entry name" value="Inhibitor Of Apoptosis Protein (2mihbC-IAP-1), Chain A"/>
    <property type="match status" value="1"/>
</dbReference>
<evidence type="ECO:0000256" key="2">
    <source>
        <dbReference type="ARBA" id="ARBA00022771"/>
    </source>
</evidence>
<dbReference type="GO" id="GO:0005737">
    <property type="term" value="C:cytoplasm"/>
    <property type="evidence" value="ECO:0007669"/>
    <property type="project" value="TreeGrafter"/>
</dbReference>
<evidence type="ECO:0000256" key="1">
    <source>
        <dbReference type="ARBA" id="ARBA00006672"/>
    </source>
</evidence>
<name>A0A9W3A9E1_BIOGL</name>